<evidence type="ECO:0000313" key="2">
    <source>
        <dbReference type="Proteomes" id="UP001500957"/>
    </source>
</evidence>
<evidence type="ECO:0000313" key="1">
    <source>
        <dbReference type="EMBL" id="GAA0625423.1"/>
    </source>
</evidence>
<name>A0ABP3S8X5_9ACTN</name>
<proteinExistence type="predicted"/>
<reference evidence="2" key="1">
    <citation type="journal article" date="2019" name="Int. J. Syst. Evol. Microbiol.">
        <title>The Global Catalogue of Microorganisms (GCM) 10K type strain sequencing project: providing services to taxonomists for standard genome sequencing and annotation.</title>
        <authorList>
            <consortium name="The Broad Institute Genomics Platform"/>
            <consortium name="The Broad Institute Genome Sequencing Center for Infectious Disease"/>
            <person name="Wu L."/>
            <person name="Ma J."/>
        </authorList>
    </citation>
    <scope>NUCLEOTIDE SEQUENCE [LARGE SCALE GENOMIC DNA]</scope>
    <source>
        <strain evidence="2">JCM 10671</strain>
    </source>
</reference>
<accession>A0ABP3S8X5</accession>
<sequence>MLAAVVCPHPPLLIPEVASGASPELDDLRAACDAALKVGLAAGPERVVLVGAGPTTAAWEPDAAGALAGFGLPGPPAELPLSLTVGRWLLDRAGWDGPRALHSIAADADLAACAALGESLTPGPPALLLVLGDASARRSAAAPGHLDDRAAGFDAAVAAALAAADVDALLGLDVALAHQLMAAGRPAWQVLAGAARGSSWQATLHADVAPYGVGYLVASWLRV</sequence>
<dbReference type="Proteomes" id="UP001500957">
    <property type="component" value="Unassembled WGS sequence"/>
</dbReference>
<comment type="caution">
    <text evidence="1">The sequence shown here is derived from an EMBL/GenBank/DDBJ whole genome shotgun (WGS) entry which is preliminary data.</text>
</comment>
<dbReference type="EMBL" id="BAAAHE010000025">
    <property type="protein sequence ID" value="GAA0625423.1"/>
    <property type="molecule type" value="Genomic_DNA"/>
</dbReference>
<gene>
    <name evidence="1" type="ORF">GCM10009547_30910</name>
</gene>
<protein>
    <submittedName>
        <fullName evidence="1">Class III extradiol dioxygenase subunit B-like domain-containing protein</fullName>
    </submittedName>
</protein>
<dbReference type="Gene3D" id="3.40.830.10">
    <property type="entry name" value="LigB-like"/>
    <property type="match status" value="1"/>
</dbReference>
<keyword evidence="2" id="KW-1185">Reference proteome</keyword>
<dbReference type="SUPFAM" id="SSF53213">
    <property type="entry name" value="LigB-like"/>
    <property type="match status" value="1"/>
</dbReference>
<organism evidence="1 2">
    <name type="scientific">Sporichthya brevicatena</name>
    <dbReference type="NCBI Taxonomy" id="171442"/>
    <lineage>
        <taxon>Bacteria</taxon>
        <taxon>Bacillati</taxon>
        <taxon>Actinomycetota</taxon>
        <taxon>Actinomycetes</taxon>
        <taxon>Sporichthyales</taxon>
        <taxon>Sporichthyaceae</taxon>
        <taxon>Sporichthya</taxon>
    </lineage>
</organism>
<dbReference type="RefSeq" id="WP_344606308.1">
    <property type="nucleotide sequence ID" value="NZ_BAAAHE010000025.1"/>
</dbReference>